<organism evidence="1 2">
    <name type="scientific">Brachyspira aalborgi</name>
    <dbReference type="NCBI Taxonomy" id="29522"/>
    <lineage>
        <taxon>Bacteria</taxon>
        <taxon>Pseudomonadati</taxon>
        <taxon>Spirochaetota</taxon>
        <taxon>Spirochaetia</taxon>
        <taxon>Brachyspirales</taxon>
        <taxon>Brachyspiraceae</taxon>
        <taxon>Brachyspira</taxon>
    </lineage>
</organism>
<reference evidence="1 2" key="1">
    <citation type="journal article" date="1992" name="Lakartidningen">
        <title>[Penicillin V and not amoxicillin is the first choice preparation in acute otitis].</title>
        <authorList>
            <person name="Kamme C."/>
            <person name="Lundgren K."/>
            <person name="Prellner K."/>
        </authorList>
    </citation>
    <scope>NUCLEOTIDE SEQUENCE [LARGE SCALE GENOMIC DNA]</scope>
    <source>
        <strain evidence="1 2">PC3714II</strain>
    </source>
</reference>
<comment type="caution">
    <text evidence="1">The sequence shown here is derived from an EMBL/GenBank/DDBJ whole genome shotgun (WGS) entry which is preliminary data.</text>
</comment>
<name>A0A5C8F1R3_9SPIR</name>
<dbReference type="AlphaFoldDB" id="A0A5C8F1R3"/>
<dbReference type="Proteomes" id="UP000324574">
    <property type="component" value="Unassembled WGS sequence"/>
</dbReference>
<proteinExistence type="predicted"/>
<dbReference type="EMBL" id="SAYG01000009">
    <property type="protein sequence ID" value="TXJ44207.1"/>
    <property type="molecule type" value="Genomic_DNA"/>
</dbReference>
<protein>
    <submittedName>
        <fullName evidence="1">Uncharacterized protein</fullName>
    </submittedName>
</protein>
<evidence type="ECO:0000313" key="1">
    <source>
        <dbReference type="EMBL" id="TXJ44207.1"/>
    </source>
</evidence>
<gene>
    <name evidence="1" type="ORF">EPJ70_08220</name>
</gene>
<accession>A0A5C8F1R3</accession>
<sequence length="158" mass="18572">MTTKYYLGKNKSKNCNTHDNIKNDSSNNIKIKTSPMLDLLKMNISCSLNNKKLVCYEIEFDENKIDEDKVVSICKKHGINLFVNKNINIQIKDIDIVIKNLLNKEDYEEYIIDIVEAREYLINFDIMKDNFDQVYEYLKNLNIKNNTLFITDPVSFSI</sequence>
<dbReference type="RefSeq" id="WP_147526914.1">
    <property type="nucleotide sequence ID" value="NZ_SAYG01000009.1"/>
</dbReference>
<evidence type="ECO:0000313" key="2">
    <source>
        <dbReference type="Proteomes" id="UP000324574"/>
    </source>
</evidence>